<keyword evidence="8" id="KW-1185">Reference proteome</keyword>
<dbReference type="GO" id="GO:0004519">
    <property type="term" value="F:endonuclease activity"/>
    <property type="evidence" value="ECO:0007669"/>
    <property type="project" value="UniProtKB-KW"/>
</dbReference>
<protein>
    <submittedName>
        <fullName evidence="7">DNA mismatch endonuclease Vsr</fullName>
    </submittedName>
</protein>
<keyword evidence="5" id="KW-0234">DNA repair</keyword>
<proteinExistence type="inferred from homology"/>
<organism evidence="7 8">
    <name type="scientific">Bosea caraganae</name>
    <dbReference type="NCBI Taxonomy" id="2763117"/>
    <lineage>
        <taxon>Bacteria</taxon>
        <taxon>Pseudomonadati</taxon>
        <taxon>Pseudomonadota</taxon>
        <taxon>Alphaproteobacteria</taxon>
        <taxon>Hyphomicrobiales</taxon>
        <taxon>Boseaceae</taxon>
        <taxon>Bosea</taxon>
    </lineage>
</organism>
<evidence type="ECO:0000313" key="7">
    <source>
        <dbReference type="EMBL" id="RDJ28164.1"/>
    </source>
</evidence>
<dbReference type="Gene3D" id="3.40.960.10">
    <property type="entry name" value="VSR Endonuclease"/>
    <property type="match status" value="1"/>
</dbReference>
<gene>
    <name evidence="7" type="primary">vsr</name>
    <name evidence="7" type="ORF">DWE98_06115</name>
</gene>
<name>A0A370LA06_9HYPH</name>
<evidence type="ECO:0000256" key="5">
    <source>
        <dbReference type="ARBA" id="ARBA00023204"/>
    </source>
</evidence>
<evidence type="ECO:0000256" key="4">
    <source>
        <dbReference type="ARBA" id="ARBA00022801"/>
    </source>
</evidence>
<keyword evidence="3" id="KW-0227">DNA damage</keyword>
<sequence>MQANRRRDTGPELKVRRFLHARGYRFRVDYGRLPGRPDVALPKHRLAIFVHGCYWHRHGCGRGGQPRTNAEFWQAKFDRNADRHERNAAALRQLGWRVVVVWECSLRDVEGAMAPVLALLRA</sequence>
<comment type="caution">
    <text evidence="7">The sequence shown here is derived from an EMBL/GenBank/DDBJ whole genome shotgun (WGS) entry which is preliminary data.</text>
</comment>
<comment type="similarity">
    <text evidence="6">Belongs to the Vsr family.</text>
</comment>
<keyword evidence="2 7" id="KW-0255">Endonuclease</keyword>
<evidence type="ECO:0000313" key="8">
    <source>
        <dbReference type="Proteomes" id="UP000255207"/>
    </source>
</evidence>
<reference evidence="8" key="1">
    <citation type="submission" date="2018-07" db="EMBL/GenBank/DDBJ databases">
        <authorList>
            <person name="Safronova V.I."/>
            <person name="Chirak E.R."/>
            <person name="Sazanova A.L."/>
        </authorList>
    </citation>
    <scope>NUCLEOTIDE SEQUENCE [LARGE SCALE GENOMIC DNA]</scope>
    <source>
        <strain evidence="8">RCAM04685</strain>
    </source>
</reference>
<dbReference type="SUPFAM" id="SSF52980">
    <property type="entry name" value="Restriction endonuclease-like"/>
    <property type="match status" value="1"/>
</dbReference>
<keyword evidence="4" id="KW-0378">Hydrolase</keyword>
<keyword evidence="1" id="KW-0540">Nuclease</keyword>
<dbReference type="AlphaFoldDB" id="A0A370LA06"/>
<dbReference type="GO" id="GO:0006298">
    <property type="term" value="P:mismatch repair"/>
    <property type="evidence" value="ECO:0007669"/>
    <property type="project" value="InterPro"/>
</dbReference>
<dbReference type="GO" id="GO:0016787">
    <property type="term" value="F:hydrolase activity"/>
    <property type="evidence" value="ECO:0007669"/>
    <property type="project" value="UniProtKB-KW"/>
</dbReference>
<dbReference type="InterPro" id="IPR011335">
    <property type="entry name" value="Restrct_endonuc-II-like"/>
</dbReference>
<dbReference type="NCBIfam" id="TIGR00632">
    <property type="entry name" value="vsr"/>
    <property type="match status" value="1"/>
</dbReference>
<dbReference type="EMBL" id="QQTP01000002">
    <property type="protein sequence ID" value="RDJ28164.1"/>
    <property type="molecule type" value="Genomic_DNA"/>
</dbReference>
<evidence type="ECO:0000256" key="6">
    <source>
        <dbReference type="ARBA" id="ARBA00029466"/>
    </source>
</evidence>
<dbReference type="CDD" id="cd00221">
    <property type="entry name" value="Vsr"/>
    <property type="match status" value="1"/>
</dbReference>
<accession>A0A370LA06</accession>
<evidence type="ECO:0000256" key="2">
    <source>
        <dbReference type="ARBA" id="ARBA00022759"/>
    </source>
</evidence>
<dbReference type="InterPro" id="IPR004603">
    <property type="entry name" value="DNA_mismatch_endonuc_vsr"/>
</dbReference>
<dbReference type="OrthoDB" id="9801520at2"/>
<dbReference type="PIRSF" id="PIRSF018267">
    <property type="entry name" value="VSR_endonuc"/>
    <property type="match status" value="1"/>
</dbReference>
<dbReference type="Pfam" id="PF03852">
    <property type="entry name" value="Vsr"/>
    <property type="match status" value="1"/>
</dbReference>
<evidence type="ECO:0000256" key="1">
    <source>
        <dbReference type="ARBA" id="ARBA00022722"/>
    </source>
</evidence>
<evidence type="ECO:0000256" key="3">
    <source>
        <dbReference type="ARBA" id="ARBA00022763"/>
    </source>
</evidence>
<dbReference type="Proteomes" id="UP000255207">
    <property type="component" value="Unassembled WGS sequence"/>
</dbReference>